<dbReference type="AlphaFoldDB" id="A0A6C0U822"/>
<reference evidence="1 2" key="1">
    <citation type="submission" date="2020-02" db="EMBL/GenBank/DDBJ databases">
        <title>Genome sequencing for Kineobactrum sp. M2.</title>
        <authorList>
            <person name="Park S.-J."/>
        </authorList>
    </citation>
    <scope>NUCLEOTIDE SEQUENCE [LARGE SCALE GENOMIC DNA]</scope>
    <source>
        <strain evidence="1 2">M2</strain>
    </source>
</reference>
<evidence type="ECO:0000313" key="2">
    <source>
        <dbReference type="Proteomes" id="UP000477680"/>
    </source>
</evidence>
<dbReference type="KEGG" id="kim:G3T16_18925"/>
<sequence>MMEMKPQAFSAVVAAPLVAGAEQTLAAAHYRLLDVPGSAVTRVAKNHLDAEDMGWEGGEESATLYHYCYDENTPRIFYVYPPVIAGTELRITAAVYPDEVTTDESEIPLPETYLPTIVDYLLFRAYGKHSKAQGNERRSTEAFTRFAGGMGVKATNLGQTSPNTTEVGS</sequence>
<proteinExistence type="predicted"/>
<protein>
    <submittedName>
        <fullName evidence="1">Uncharacterized protein</fullName>
    </submittedName>
</protein>
<dbReference type="Proteomes" id="UP000477680">
    <property type="component" value="Chromosome"/>
</dbReference>
<gene>
    <name evidence="1" type="ORF">G3T16_18925</name>
</gene>
<keyword evidence="2" id="KW-1185">Reference proteome</keyword>
<name>A0A6C0U822_9GAMM</name>
<accession>A0A6C0U822</accession>
<evidence type="ECO:0000313" key="1">
    <source>
        <dbReference type="EMBL" id="QIB67167.1"/>
    </source>
</evidence>
<organism evidence="1 2">
    <name type="scientific">Kineobactrum salinum</name>
    <dbReference type="NCBI Taxonomy" id="2708301"/>
    <lineage>
        <taxon>Bacteria</taxon>
        <taxon>Pseudomonadati</taxon>
        <taxon>Pseudomonadota</taxon>
        <taxon>Gammaproteobacteria</taxon>
        <taxon>Cellvibrionales</taxon>
        <taxon>Halieaceae</taxon>
        <taxon>Kineobactrum</taxon>
    </lineage>
</organism>
<dbReference type="Pfam" id="PF24175">
    <property type="entry name" value="SU10_adaptor"/>
    <property type="match status" value="1"/>
</dbReference>
<dbReference type="InterPro" id="IPR056209">
    <property type="entry name" value="SU10_adaptor"/>
</dbReference>
<dbReference type="EMBL" id="CP048711">
    <property type="protein sequence ID" value="QIB67167.1"/>
    <property type="molecule type" value="Genomic_DNA"/>
</dbReference>